<gene>
    <name evidence="1" type="ORF">SDC9_117649</name>
</gene>
<proteinExistence type="predicted"/>
<organism evidence="1">
    <name type="scientific">bioreactor metagenome</name>
    <dbReference type="NCBI Taxonomy" id="1076179"/>
    <lineage>
        <taxon>unclassified sequences</taxon>
        <taxon>metagenomes</taxon>
        <taxon>ecological metagenomes</taxon>
    </lineage>
</organism>
<comment type="caution">
    <text evidence="1">The sequence shown here is derived from an EMBL/GenBank/DDBJ whole genome shotgun (WGS) entry which is preliminary data.</text>
</comment>
<evidence type="ECO:0000313" key="1">
    <source>
        <dbReference type="EMBL" id="MPM70692.1"/>
    </source>
</evidence>
<name>A0A645BZD1_9ZZZZ</name>
<sequence length="137" mass="14157">MGQGKPPVVGQRTELRIVGVNVGAHVEATLDHAMGNHGSGGWFTIESASCVPPEDAVGDRWAAGSEIEHSSPCIRSGDSISGKSTVHHSRAAWISPSFTVKHAAAPEGLGLIAGKCAVLHCRVTPVHVCHAASIIRG</sequence>
<accession>A0A645BZD1</accession>
<protein>
    <submittedName>
        <fullName evidence="1">Uncharacterized protein</fullName>
    </submittedName>
</protein>
<reference evidence="1" key="1">
    <citation type="submission" date="2019-08" db="EMBL/GenBank/DDBJ databases">
        <authorList>
            <person name="Kucharzyk K."/>
            <person name="Murdoch R.W."/>
            <person name="Higgins S."/>
            <person name="Loffler F."/>
        </authorList>
    </citation>
    <scope>NUCLEOTIDE SEQUENCE</scope>
</reference>
<dbReference type="AlphaFoldDB" id="A0A645BZD1"/>
<dbReference type="EMBL" id="VSSQ01023623">
    <property type="protein sequence ID" value="MPM70692.1"/>
    <property type="molecule type" value="Genomic_DNA"/>
</dbReference>